<protein>
    <submittedName>
        <fullName evidence="2">Uncharacterized protein</fullName>
    </submittedName>
</protein>
<keyword evidence="1" id="KW-1133">Transmembrane helix</keyword>
<dbReference type="AlphaFoldDB" id="A0A1X7LGI8"/>
<evidence type="ECO:0000256" key="1">
    <source>
        <dbReference type="SAM" id="Phobius"/>
    </source>
</evidence>
<dbReference type="STRING" id="561720.SAMN06275492_1662"/>
<sequence length="56" mass="5383">MSFIGVLRNVTIGASVGVALVTALPFFGAVGAITATGTTVGSVGGGLAGFIDRISD</sequence>
<name>A0A1X7LGI8_9BACT</name>
<proteinExistence type="predicted"/>
<evidence type="ECO:0000313" key="3">
    <source>
        <dbReference type="Proteomes" id="UP000193355"/>
    </source>
</evidence>
<accession>A0A1X7LGI8</accession>
<feature type="transmembrane region" description="Helical" evidence="1">
    <location>
        <begin position="12"/>
        <end position="33"/>
    </location>
</feature>
<gene>
    <name evidence="2" type="ORF">SAMN06275492_1662</name>
</gene>
<keyword evidence="1" id="KW-0812">Transmembrane</keyword>
<evidence type="ECO:0000313" key="2">
    <source>
        <dbReference type="EMBL" id="SMG52624.1"/>
    </source>
</evidence>
<organism evidence="2 3">
    <name type="scientific">Dethiosulfovibrio salsuginis</name>
    <dbReference type="NCBI Taxonomy" id="561720"/>
    <lineage>
        <taxon>Bacteria</taxon>
        <taxon>Thermotogati</taxon>
        <taxon>Synergistota</taxon>
        <taxon>Synergistia</taxon>
        <taxon>Synergistales</taxon>
        <taxon>Dethiosulfovibrionaceae</taxon>
        <taxon>Dethiosulfovibrio</taxon>
    </lineage>
</organism>
<keyword evidence="1" id="KW-0472">Membrane</keyword>
<keyword evidence="3" id="KW-1185">Reference proteome</keyword>
<dbReference type="EMBL" id="FXBB01000066">
    <property type="protein sequence ID" value="SMG52624.1"/>
    <property type="molecule type" value="Genomic_DNA"/>
</dbReference>
<dbReference type="Proteomes" id="UP000193355">
    <property type="component" value="Unassembled WGS sequence"/>
</dbReference>
<reference evidence="3" key="1">
    <citation type="submission" date="2017-04" db="EMBL/GenBank/DDBJ databases">
        <authorList>
            <person name="Varghese N."/>
            <person name="Submissions S."/>
        </authorList>
    </citation>
    <scope>NUCLEOTIDE SEQUENCE [LARGE SCALE GENOMIC DNA]</scope>
    <source>
        <strain evidence="3">USBA 82</strain>
    </source>
</reference>